<comment type="subcellular location">
    <subcellularLocation>
        <location evidence="2">Endomembrane system</location>
        <topology evidence="2">Multi-pass membrane protein</topology>
    </subcellularLocation>
</comment>
<feature type="transmembrane region" description="Helical" evidence="9">
    <location>
        <begin position="322"/>
        <end position="355"/>
    </location>
</feature>
<dbReference type="InterPro" id="IPR002110">
    <property type="entry name" value="Ankyrin_rpt"/>
</dbReference>
<dbReference type="InterPro" id="IPR051616">
    <property type="entry name" value="Cul2-RING_E3_ligase_SR"/>
</dbReference>
<evidence type="ECO:0000256" key="1">
    <source>
        <dbReference type="ARBA" id="ARBA00002501"/>
    </source>
</evidence>
<accession>A0A6A2XHU8</accession>
<keyword evidence="8" id="KW-0802">TPR repeat</keyword>
<reference evidence="10" key="1">
    <citation type="submission" date="2019-09" db="EMBL/GenBank/DDBJ databases">
        <title>Draft genome information of white flower Hibiscus syriacus.</title>
        <authorList>
            <person name="Kim Y.-M."/>
        </authorList>
    </citation>
    <scope>NUCLEOTIDE SEQUENCE [LARGE SCALE GENOMIC DNA]</scope>
    <source>
        <strain evidence="10">YM2019G1</strain>
    </source>
</reference>
<dbReference type="EMBL" id="VEPZ02001405">
    <property type="protein sequence ID" value="KAE8675098.1"/>
    <property type="molecule type" value="Genomic_DNA"/>
</dbReference>
<protein>
    <submittedName>
        <fullName evidence="10">E3 ubiquitin protein ligase DRIP2-like isoform X1</fullName>
    </submittedName>
</protein>
<dbReference type="GO" id="GO:0016192">
    <property type="term" value="P:vesicle-mediated transport"/>
    <property type="evidence" value="ECO:0007669"/>
    <property type="project" value="UniProtKB-ARBA"/>
</dbReference>
<dbReference type="SUPFAM" id="SSF48452">
    <property type="entry name" value="TPR-like"/>
    <property type="match status" value="1"/>
</dbReference>
<feature type="transmembrane region" description="Helical" evidence="9">
    <location>
        <begin position="215"/>
        <end position="234"/>
    </location>
</feature>
<keyword evidence="7" id="KW-0040">ANK repeat</keyword>
<evidence type="ECO:0000256" key="9">
    <source>
        <dbReference type="SAM" id="Phobius"/>
    </source>
</evidence>
<dbReference type="SMART" id="SM00248">
    <property type="entry name" value="ANK"/>
    <property type="match status" value="3"/>
</dbReference>
<comment type="similarity">
    <text evidence="3">Belongs to the PRA1 family.</text>
</comment>
<dbReference type="InterPro" id="IPR019734">
    <property type="entry name" value="TPR_rpt"/>
</dbReference>
<evidence type="ECO:0000256" key="7">
    <source>
        <dbReference type="PROSITE-ProRule" id="PRU00023"/>
    </source>
</evidence>
<dbReference type="Pfam" id="PF03208">
    <property type="entry name" value="PRA1"/>
    <property type="match status" value="1"/>
</dbReference>
<dbReference type="Gene3D" id="1.25.40.10">
    <property type="entry name" value="Tetratricopeptide repeat domain"/>
    <property type="match status" value="1"/>
</dbReference>
<feature type="transmembrane region" description="Helical" evidence="9">
    <location>
        <begin position="275"/>
        <end position="302"/>
    </location>
</feature>
<dbReference type="PROSITE" id="PS50297">
    <property type="entry name" value="ANK_REP_REGION"/>
    <property type="match status" value="2"/>
</dbReference>
<evidence type="ECO:0000256" key="5">
    <source>
        <dbReference type="ARBA" id="ARBA00022989"/>
    </source>
</evidence>
<dbReference type="SUPFAM" id="SSF48403">
    <property type="entry name" value="Ankyrin repeat"/>
    <property type="match status" value="1"/>
</dbReference>
<feature type="repeat" description="ANK" evidence="7">
    <location>
        <begin position="9"/>
        <end position="41"/>
    </location>
</feature>
<keyword evidence="11" id="KW-1185">Reference proteome</keyword>
<evidence type="ECO:0000256" key="8">
    <source>
        <dbReference type="PROSITE-ProRule" id="PRU00339"/>
    </source>
</evidence>
<feature type="repeat" description="TPR" evidence="8">
    <location>
        <begin position="127"/>
        <end position="160"/>
    </location>
</feature>
<dbReference type="Proteomes" id="UP000436088">
    <property type="component" value="Unassembled WGS sequence"/>
</dbReference>
<dbReference type="GO" id="GO:0005783">
    <property type="term" value="C:endoplasmic reticulum"/>
    <property type="evidence" value="ECO:0007669"/>
    <property type="project" value="UniProtKB-ARBA"/>
</dbReference>
<comment type="caution">
    <text evidence="10">The sequence shown here is derived from an EMBL/GenBank/DDBJ whole genome shotgun (WGS) entry which is preliminary data.</text>
</comment>
<dbReference type="PANTHER" id="PTHR46224:SF67">
    <property type="entry name" value="HSP70-HSP90 ORGANIZING PROTEIN 3-LIKE"/>
    <property type="match status" value="1"/>
</dbReference>
<gene>
    <name evidence="10" type="ORF">F3Y22_tig00111693pilonHSYRG00044</name>
</gene>
<evidence type="ECO:0000313" key="11">
    <source>
        <dbReference type="Proteomes" id="UP000436088"/>
    </source>
</evidence>
<dbReference type="InterPro" id="IPR036770">
    <property type="entry name" value="Ankyrin_rpt-contain_sf"/>
</dbReference>
<dbReference type="PROSITE" id="PS50088">
    <property type="entry name" value="ANK_REPEAT"/>
    <property type="match status" value="2"/>
</dbReference>
<dbReference type="InterPro" id="IPR011990">
    <property type="entry name" value="TPR-like_helical_dom_sf"/>
</dbReference>
<evidence type="ECO:0000256" key="6">
    <source>
        <dbReference type="ARBA" id="ARBA00023136"/>
    </source>
</evidence>
<organism evidence="10 11">
    <name type="scientific">Hibiscus syriacus</name>
    <name type="common">Rose of Sharon</name>
    <dbReference type="NCBI Taxonomy" id="106335"/>
    <lineage>
        <taxon>Eukaryota</taxon>
        <taxon>Viridiplantae</taxon>
        <taxon>Streptophyta</taxon>
        <taxon>Embryophyta</taxon>
        <taxon>Tracheophyta</taxon>
        <taxon>Spermatophyta</taxon>
        <taxon>Magnoliopsida</taxon>
        <taxon>eudicotyledons</taxon>
        <taxon>Gunneridae</taxon>
        <taxon>Pentapetalae</taxon>
        <taxon>rosids</taxon>
        <taxon>malvids</taxon>
        <taxon>Malvales</taxon>
        <taxon>Malvaceae</taxon>
        <taxon>Malvoideae</taxon>
        <taxon>Hibiscus</taxon>
    </lineage>
</organism>
<comment type="function">
    <text evidence="1">May be involved in both secretory and endocytic intracellular trafficking in the endosomal/prevacuolar compartments.</text>
</comment>
<feature type="transmembrane region" description="Helical" evidence="9">
    <location>
        <begin position="178"/>
        <end position="195"/>
    </location>
</feature>
<feature type="repeat" description="ANK" evidence="7">
    <location>
        <begin position="42"/>
        <end position="74"/>
    </location>
</feature>
<evidence type="ECO:0000313" key="10">
    <source>
        <dbReference type="EMBL" id="KAE8675098.1"/>
    </source>
</evidence>
<keyword evidence="4 9" id="KW-0812">Transmembrane</keyword>
<evidence type="ECO:0000256" key="4">
    <source>
        <dbReference type="ARBA" id="ARBA00022692"/>
    </source>
</evidence>
<evidence type="ECO:0000256" key="3">
    <source>
        <dbReference type="ARBA" id="ARBA00006483"/>
    </source>
</evidence>
<dbReference type="PANTHER" id="PTHR46224">
    <property type="entry name" value="ANKYRIN REPEAT FAMILY PROTEIN"/>
    <property type="match status" value="1"/>
</dbReference>
<dbReference type="PROSITE" id="PS50005">
    <property type="entry name" value="TPR"/>
    <property type="match status" value="1"/>
</dbReference>
<sequence>MDVNVKDDEGDTPLNCSIERNHFPTAVYLIDNGANLNAMNKEGVTALHLAAMEGPKKLLQLLISKRAEVDANPAAGTPLQRAAAVGKKDCVKVLFENNANLVWARLEDGKNALKDAERCVLLSPSRPKAYNRLGVALMLLKDFEKAADAFYDGWKLDLENKELENAFRDAIEAQRKHGVALKTLAAILVVLVQYLKTPWLRIFSRDLSYSLAPIRSSLTSAMTSLSLFTPVLFTRATQSGYMRRPWHAFLSFSSFARPISAGDATARYFPYAMRILAVLLLSLLWHPISMIVFLVVFVAWFFLYFFRNDPLYIINHPIDDPIILAILSVITVVALVVIHVWLNVLVSILVGTFMVGVHAAFMGTEDLYGEVDGIDGGLASVAGSPARIGYSLV</sequence>
<dbReference type="InterPro" id="IPR004895">
    <property type="entry name" value="Prenylated_rab_accept_PRA1"/>
</dbReference>
<dbReference type="Pfam" id="PF12796">
    <property type="entry name" value="Ank_2"/>
    <property type="match status" value="1"/>
</dbReference>
<evidence type="ECO:0000256" key="2">
    <source>
        <dbReference type="ARBA" id="ARBA00004127"/>
    </source>
</evidence>
<proteinExistence type="inferred from homology"/>
<dbReference type="Gene3D" id="1.25.40.20">
    <property type="entry name" value="Ankyrin repeat-containing domain"/>
    <property type="match status" value="1"/>
</dbReference>
<name>A0A6A2XHU8_HIBSY</name>
<keyword evidence="6 9" id="KW-0472">Membrane</keyword>
<dbReference type="AlphaFoldDB" id="A0A6A2XHU8"/>
<keyword evidence="5 9" id="KW-1133">Transmembrane helix</keyword>